<keyword evidence="6 10" id="KW-0378">Hydrolase</keyword>
<keyword evidence="11" id="KW-0732">Signal</keyword>
<dbReference type="InterPro" id="IPR040255">
    <property type="entry name" value="Non-specific_endonuclease"/>
</dbReference>
<evidence type="ECO:0000256" key="5">
    <source>
        <dbReference type="ARBA" id="ARBA00022759"/>
    </source>
</evidence>
<dbReference type="InterPro" id="IPR018524">
    <property type="entry name" value="DNA/RNA_endonuclease_AS"/>
</dbReference>
<evidence type="ECO:0000256" key="3">
    <source>
        <dbReference type="ARBA" id="ARBA00022722"/>
    </source>
</evidence>
<evidence type="ECO:0000256" key="4">
    <source>
        <dbReference type="ARBA" id="ARBA00022723"/>
    </source>
</evidence>
<name>A0A3A1YTR7_9BURK</name>
<dbReference type="GO" id="GO:0046872">
    <property type="term" value="F:metal ion binding"/>
    <property type="evidence" value="ECO:0007669"/>
    <property type="project" value="UniProtKB-KW"/>
</dbReference>
<feature type="domain" description="ENPP1-3/EXOG-like endonuclease/phosphodiesterase" evidence="12">
    <location>
        <begin position="95"/>
        <end position="289"/>
    </location>
</feature>
<evidence type="ECO:0000256" key="7">
    <source>
        <dbReference type="ARBA" id="ARBA00022842"/>
    </source>
</evidence>
<evidence type="ECO:0000259" key="13">
    <source>
        <dbReference type="SMART" id="SM00892"/>
    </source>
</evidence>
<dbReference type="InterPro" id="IPR044929">
    <property type="entry name" value="DNA/RNA_non-sp_Endonuclease_sf"/>
</dbReference>
<dbReference type="EMBL" id="NQYH01000005">
    <property type="protein sequence ID" value="RIY41045.1"/>
    <property type="molecule type" value="Genomic_DNA"/>
</dbReference>
<evidence type="ECO:0000256" key="10">
    <source>
        <dbReference type="RuleBase" id="RU366055"/>
    </source>
</evidence>
<sequence>MANRAHRIYTRVLMGALVSLAGVLPAQANLTGLLERAVNEGLSQAAQKLGDHLGQNNAGAGAQSFPNQCSAQYLDGAPPKIVNPRLAKSTQHLCAAGHATLHSGIARTAIYTAQYLSPGRIKAAKAVDRSDYFFEDKRIPSYQRASLADYKGSGYDRGHLAPSADMGSPASEAQSFALSNIIPQDPGNNRTVWAAVEKGVRALARHRPVYVITGPLWLERNIDRIGGPQGVMVPTHLYKVVFDPAAHNEAGGASAYFIENQSDRKVKIISIEELQKLAGINFFPKRDQVSSIKLPRPRY</sequence>
<gene>
    <name evidence="14" type="ORF">CJP73_07815</name>
</gene>
<keyword evidence="4 9" id="KW-0479">Metal-binding</keyword>
<feature type="domain" description="DNA/RNA non-specific endonuclease/pyrophosphatase/phosphodiesterase" evidence="13">
    <location>
        <begin position="94"/>
        <end position="289"/>
    </location>
</feature>
<dbReference type="Proteomes" id="UP000266206">
    <property type="component" value="Unassembled WGS sequence"/>
</dbReference>
<feature type="binding site" evidence="9">
    <location>
        <position position="189"/>
    </location>
    <ligand>
        <name>Mg(2+)</name>
        <dbReference type="ChEBI" id="CHEBI:18420"/>
        <note>catalytic</note>
    </ligand>
</feature>
<dbReference type="SMART" id="SM00892">
    <property type="entry name" value="Endonuclease_NS"/>
    <property type="match status" value="1"/>
</dbReference>
<accession>A0A3A1YTR7</accession>
<dbReference type="GO" id="GO:0004521">
    <property type="term" value="F:RNA endonuclease activity"/>
    <property type="evidence" value="ECO:0007669"/>
    <property type="project" value="TreeGrafter"/>
</dbReference>
<dbReference type="AlphaFoldDB" id="A0A3A1YTR7"/>
<evidence type="ECO:0000259" key="12">
    <source>
        <dbReference type="SMART" id="SM00477"/>
    </source>
</evidence>
<evidence type="ECO:0000256" key="8">
    <source>
        <dbReference type="PIRSR" id="PIRSR640255-1"/>
    </source>
</evidence>
<organism evidence="14 15">
    <name type="scientific">Neopusillimonas maritima</name>
    <dbReference type="NCBI Taxonomy" id="2026239"/>
    <lineage>
        <taxon>Bacteria</taxon>
        <taxon>Pseudomonadati</taxon>
        <taxon>Pseudomonadota</taxon>
        <taxon>Betaproteobacteria</taxon>
        <taxon>Burkholderiales</taxon>
        <taxon>Alcaligenaceae</taxon>
        <taxon>Neopusillimonas</taxon>
    </lineage>
</organism>
<dbReference type="GO" id="GO:0000014">
    <property type="term" value="F:single-stranded DNA endodeoxyribonuclease activity"/>
    <property type="evidence" value="ECO:0007669"/>
    <property type="project" value="TreeGrafter"/>
</dbReference>
<evidence type="ECO:0000256" key="6">
    <source>
        <dbReference type="ARBA" id="ARBA00022801"/>
    </source>
</evidence>
<evidence type="ECO:0000313" key="14">
    <source>
        <dbReference type="EMBL" id="RIY41045.1"/>
    </source>
</evidence>
<reference evidence="14 15" key="1">
    <citation type="submission" date="2017-08" db="EMBL/GenBank/DDBJ databases">
        <title>Pusillimonas indicus sp. nov., a member of the family Alcaligenaceae isolated from surface seawater.</title>
        <authorList>
            <person name="Li J."/>
        </authorList>
    </citation>
    <scope>NUCLEOTIDE SEQUENCE [LARGE SCALE GENOMIC DNA]</scope>
    <source>
        <strain evidence="14 15">L52-1-41</strain>
    </source>
</reference>
<dbReference type="SUPFAM" id="SSF54060">
    <property type="entry name" value="His-Me finger endonucleases"/>
    <property type="match status" value="1"/>
</dbReference>
<keyword evidence="7" id="KW-0460">Magnesium</keyword>
<proteinExistence type="inferred from homology"/>
<feature type="chain" id="PRO_5017340177" description="Endonuclease" evidence="11">
    <location>
        <begin position="29"/>
        <end position="299"/>
    </location>
</feature>
<dbReference type="EC" id="3.1.30.-" evidence="10"/>
<dbReference type="PANTHER" id="PTHR13966:SF5">
    <property type="entry name" value="ENDONUCLEASE G, MITOCHONDRIAL"/>
    <property type="match status" value="1"/>
</dbReference>
<evidence type="ECO:0000256" key="11">
    <source>
        <dbReference type="SAM" id="SignalP"/>
    </source>
</evidence>
<dbReference type="CDD" id="cd00091">
    <property type="entry name" value="NUC"/>
    <property type="match status" value="1"/>
</dbReference>
<comment type="cofactor">
    <cofactor evidence="1 10">
        <name>Mg(2+)</name>
        <dbReference type="ChEBI" id="CHEBI:18420"/>
    </cofactor>
</comment>
<evidence type="ECO:0000313" key="15">
    <source>
        <dbReference type="Proteomes" id="UP000266206"/>
    </source>
</evidence>
<dbReference type="RefSeq" id="WP_119516046.1">
    <property type="nucleotide sequence ID" value="NZ_NQYH01000005.1"/>
</dbReference>
<dbReference type="Pfam" id="PF01223">
    <property type="entry name" value="Endonuclease_NS"/>
    <property type="match status" value="1"/>
</dbReference>
<protein>
    <recommendedName>
        <fullName evidence="10">Endonuclease</fullName>
        <ecNumber evidence="10">3.1.30.-</ecNumber>
    </recommendedName>
</protein>
<comment type="caution">
    <text evidence="14">The sequence shown here is derived from an EMBL/GenBank/DDBJ whole genome shotgun (WGS) entry which is preliminary data.</text>
</comment>
<feature type="active site" description="Proton acceptor" evidence="8">
    <location>
        <position position="159"/>
    </location>
</feature>
<dbReference type="PROSITE" id="PS01070">
    <property type="entry name" value="NUCLEASE_NON_SPEC"/>
    <property type="match status" value="1"/>
</dbReference>
<evidence type="ECO:0000256" key="1">
    <source>
        <dbReference type="ARBA" id="ARBA00001946"/>
    </source>
</evidence>
<evidence type="ECO:0000256" key="9">
    <source>
        <dbReference type="PIRSR" id="PIRSR640255-2"/>
    </source>
</evidence>
<feature type="signal peptide" evidence="11">
    <location>
        <begin position="1"/>
        <end position="28"/>
    </location>
</feature>
<dbReference type="InterPro" id="IPR020821">
    <property type="entry name" value="ENPP1-3/EXOG-like_nuc-like"/>
</dbReference>
<dbReference type="GO" id="GO:0003676">
    <property type="term" value="F:nucleic acid binding"/>
    <property type="evidence" value="ECO:0007669"/>
    <property type="project" value="InterPro"/>
</dbReference>
<keyword evidence="5 10" id="KW-0255">Endonuclease</keyword>
<evidence type="ECO:0000256" key="2">
    <source>
        <dbReference type="ARBA" id="ARBA00010052"/>
    </source>
</evidence>
<dbReference type="PANTHER" id="PTHR13966">
    <property type="entry name" value="ENDONUCLEASE RELATED"/>
    <property type="match status" value="1"/>
</dbReference>
<dbReference type="SMART" id="SM00477">
    <property type="entry name" value="NUC"/>
    <property type="match status" value="1"/>
</dbReference>
<dbReference type="InterPro" id="IPR001604">
    <property type="entry name" value="Endo_G_ENPP1-like_dom"/>
</dbReference>
<comment type="similarity">
    <text evidence="2 10">Belongs to the DNA/RNA non-specific endonuclease family.</text>
</comment>
<dbReference type="Gene3D" id="3.40.570.10">
    <property type="entry name" value="Extracellular Endonuclease, subunit A"/>
    <property type="match status" value="1"/>
</dbReference>
<keyword evidence="3 10" id="KW-0540">Nuclease</keyword>
<dbReference type="InterPro" id="IPR044925">
    <property type="entry name" value="His-Me_finger_sf"/>
</dbReference>